<sequence>MGISPVPFFAQEDYSHFYNLFADTDTNKRKRNSKEDEGGGAEQNGDSGIVKDLLASLMLLEEEETREQQNRMLESQQQRDIGFMDYCYHVLQVDATAFLFCCVTHL</sequence>
<name>A0A0L9UB31_PHAAN</name>
<reference evidence="3" key="1">
    <citation type="journal article" date="2015" name="Proc. Natl. Acad. Sci. U.S.A.">
        <title>Genome sequencing of adzuki bean (Vigna angularis) provides insight into high starch and low fat accumulation and domestication.</title>
        <authorList>
            <person name="Yang K."/>
            <person name="Tian Z."/>
            <person name="Chen C."/>
            <person name="Luo L."/>
            <person name="Zhao B."/>
            <person name="Wang Z."/>
            <person name="Yu L."/>
            <person name="Li Y."/>
            <person name="Sun Y."/>
            <person name="Li W."/>
            <person name="Chen Y."/>
            <person name="Li Y."/>
            <person name="Zhang Y."/>
            <person name="Ai D."/>
            <person name="Zhao J."/>
            <person name="Shang C."/>
            <person name="Ma Y."/>
            <person name="Wu B."/>
            <person name="Wang M."/>
            <person name="Gao L."/>
            <person name="Sun D."/>
            <person name="Zhang P."/>
            <person name="Guo F."/>
            <person name="Wang W."/>
            <person name="Li Y."/>
            <person name="Wang J."/>
            <person name="Varshney R.K."/>
            <person name="Wang J."/>
            <person name="Ling H.Q."/>
            <person name="Wan P."/>
        </authorList>
    </citation>
    <scope>NUCLEOTIDE SEQUENCE</scope>
    <source>
        <strain evidence="3">cv. Jingnong 6</strain>
    </source>
</reference>
<protein>
    <submittedName>
        <fullName evidence="2">Uncharacterized protein</fullName>
    </submittedName>
</protein>
<organism evidence="2 3">
    <name type="scientific">Phaseolus angularis</name>
    <name type="common">Azuki bean</name>
    <name type="synonym">Vigna angularis</name>
    <dbReference type="NCBI Taxonomy" id="3914"/>
    <lineage>
        <taxon>Eukaryota</taxon>
        <taxon>Viridiplantae</taxon>
        <taxon>Streptophyta</taxon>
        <taxon>Embryophyta</taxon>
        <taxon>Tracheophyta</taxon>
        <taxon>Spermatophyta</taxon>
        <taxon>Magnoliopsida</taxon>
        <taxon>eudicotyledons</taxon>
        <taxon>Gunneridae</taxon>
        <taxon>Pentapetalae</taxon>
        <taxon>rosids</taxon>
        <taxon>fabids</taxon>
        <taxon>Fabales</taxon>
        <taxon>Fabaceae</taxon>
        <taxon>Papilionoideae</taxon>
        <taxon>50 kb inversion clade</taxon>
        <taxon>NPAAA clade</taxon>
        <taxon>indigoferoid/millettioid clade</taxon>
        <taxon>Phaseoleae</taxon>
        <taxon>Vigna</taxon>
    </lineage>
</organism>
<evidence type="ECO:0000313" key="2">
    <source>
        <dbReference type="EMBL" id="KOM39916.1"/>
    </source>
</evidence>
<gene>
    <name evidence="2" type="ORF">LR48_Vigan04g011400</name>
</gene>
<dbReference type="AlphaFoldDB" id="A0A0L9UB31"/>
<dbReference type="Gramene" id="KOM39916">
    <property type="protein sequence ID" value="KOM39916"/>
    <property type="gene ID" value="LR48_Vigan04g011400"/>
</dbReference>
<feature type="region of interest" description="Disordered" evidence="1">
    <location>
        <begin position="28"/>
        <end position="48"/>
    </location>
</feature>
<evidence type="ECO:0000256" key="1">
    <source>
        <dbReference type="SAM" id="MobiDB-lite"/>
    </source>
</evidence>
<dbReference type="EMBL" id="CM003374">
    <property type="protein sequence ID" value="KOM39916.1"/>
    <property type="molecule type" value="Genomic_DNA"/>
</dbReference>
<proteinExistence type="predicted"/>
<evidence type="ECO:0000313" key="3">
    <source>
        <dbReference type="Proteomes" id="UP000053144"/>
    </source>
</evidence>
<dbReference type="Proteomes" id="UP000053144">
    <property type="component" value="Chromosome 4"/>
</dbReference>
<accession>A0A0L9UB31</accession>